<comment type="caution">
    <text evidence="3">The sequence shown here is derived from an EMBL/GenBank/DDBJ whole genome shotgun (WGS) entry which is preliminary data.</text>
</comment>
<name>A0A939G8Q2_9BACT</name>
<evidence type="ECO:0000256" key="1">
    <source>
        <dbReference type="SAM" id="SignalP"/>
    </source>
</evidence>
<dbReference type="Gene3D" id="3.10.450.50">
    <property type="match status" value="1"/>
</dbReference>
<sequence>MNRISLFAGCFVLLFWGKTAAQPIPIDKLRAQVADTERAFSKTMADRDFAAFTGFLSDEAVFFSVGKPLYGKAEVAAWWKRFFEAREAPFTWQPDKVEVLESGTLALSSGPVRDAKGKVTATFTSIWRQEAPGLWRIVFDKGNEICQ</sequence>
<evidence type="ECO:0000313" key="4">
    <source>
        <dbReference type="Proteomes" id="UP000664795"/>
    </source>
</evidence>
<dbReference type="AlphaFoldDB" id="A0A939G8Q2"/>
<accession>A0A939G8Q2</accession>
<keyword evidence="1" id="KW-0732">Signal</keyword>
<dbReference type="InterPro" id="IPR032710">
    <property type="entry name" value="NTF2-like_dom_sf"/>
</dbReference>
<gene>
    <name evidence="3" type="ORF">J2I48_18720</name>
</gene>
<evidence type="ECO:0000313" key="3">
    <source>
        <dbReference type="EMBL" id="MBO0933050.1"/>
    </source>
</evidence>
<proteinExistence type="predicted"/>
<feature type="chain" id="PRO_5037451011" evidence="1">
    <location>
        <begin position="22"/>
        <end position="147"/>
    </location>
</feature>
<dbReference type="Pfam" id="PF14534">
    <property type="entry name" value="DUF4440"/>
    <property type="match status" value="1"/>
</dbReference>
<organism evidence="3 4">
    <name type="scientific">Fibrella aquatilis</name>
    <dbReference type="NCBI Taxonomy" id="2817059"/>
    <lineage>
        <taxon>Bacteria</taxon>
        <taxon>Pseudomonadati</taxon>
        <taxon>Bacteroidota</taxon>
        <taxon>Cytophagia</taxon>
        <taxon>Cytophagales</taxon>
        <taxon>Spirosomataceae</taxon>
        <taxon>Fibrella</taxon>
    </lineage>
</organism>
<dbReference type="Proteomes" id="UP000664795">
    <property type="component" value="Unassembled WGS sequence"/>
</dbReference>
<protein>
    <submittedName>
        <fullName evidence="3">Nuclear transport factor 2 family protein</fullName>
    </submittedName>
</protein>
<dbReference type="EMBL" id="JAFMYU010000016">
    <property type="protein sequence ID" value="MBO0933050.1"/>
    <property type="molecule type" value="Genomic_DNA"/>
</dbReference>
<keyword evidence="4" id="KW-1185">Reference proteome</keyword>
<dbReference type="RefSeq" id="WP_207337014.1">
    <property type="nucleotide sequence ID" value="NZ_JAFMYU010000016.1"/>
</dbReference>
<dbReference type="InterPro" id="IPR027843">
    <property type="entry name" value="DUF4440"/>
</dbReference>
<reference evidence="3 4" key="1">
    <citation type="submission" date="2021-03" db="EMBL/GenBank/DDBJ databases">
        <title>Fibrella sp. HMF5036 genome sequencing and assembly.</title>
        <authorList>
            <person name="Kang H."/>
            <person name="Kim H."/>
            <person name="Bae S."/>
            <person name="Joh K."/>
        </authorList>
    </citation>
    <scope>NUCLEOTIDE SEQUENCE [LARGE SCALE GENOMIC DNA]</scope>
    <source>
        <strain evidence="3 4">HMF5036</strain>
    </source>
</reference>
<feature type="domain" description="DUF4440" evidence="2">
    <location>
        <begin position="34"/>
        <end position="137"/>
    </location>
</feature>
<evidence type="ECO:0000259" key="2">
    <source>
        <dbReference type="Pfam" id="PF14534"/>
    </source>
</evidence>
<feature type="signal peptide" evidence="1">
    <location>
        <begin position="1"/>
        <end position="21"/>
    </location>
</feature>
<dbReference type="SUPFAM" id="SSF54427">
    <property type="entry name" value="NTF2-like"/>
    <property type="match status" value="1"/>
</dbReference>